<evidence type="ECO:0000256" key="1">
    <source>
        <dbReference type="SAM" id="Coils"/>
    </source>
</evidence>
<protein>
    <submittedName>
        <fullName evidence="2">Uncharacterized protein</fullName>
    </submittedName>
</protein>
<dbReference type="EMBL" id="JABZXL010000020">
    <property type="protein sequence ID" value="MBF1659584.1"/>
    <property type="molecule type" value="Genomic_DNA"/>
</dbReference>
<name>A0A930L490_9MICC</name>
<accession>A0A930L490</accession>
<organism evidence="2 3">
    <name type="scientific">Rothia mucilaginosa</name>
    <dbReference type="NCBI Taxonomy" id="43675"/>
    <lineage>
        <taxon>Bacteria</taxon>
        <taxon>Bacillati</taxon>
        <taxon>Actinomycetota</taxon>
        <taxon>Actinomycetes</taxon>
        <taxon>Micrococcales</taxon>
        <taxon>Micrococcaceae</taxon>
        <taxon>Rothia</taxon>
    </lineage>
</organism>
<gene>
    <name evidence="2" type="ORF">HXO58_07095</name>
</gene>
<comment type="caution">
    <text evidence="2">The sequence shown here is derived from an EMBL/GenBank/DDBJ whole genome shotgun (WGS) entry which is preliminary data.</text>
</comment>
<evidence type="ECO:0000313" key="2">
    <source>
        <dbReference type="EMBL" id="MBF1659584.1"/>
    </source>
</evidence>
<proteinExistence type="predicted"/>
<sequence>MNESQVDAIQVINALTIEIATLTRRAVVAEQRVAALEAEKASEENK</sequence>
<dbReference type="AlphaFoldDB" id="A0A930L490"/>
<evidence type="ECO:0000313" key="3">
    <source>
        <dbReference type="Proteomes" id="UP000713964"/>
    </source>
</evidence>
<feature type="coiled-coil region" evidence="1">
    <location>
        <begin position="12"/>
        <end position="46"/>
    </location>
</feature>
<keyword evidence="1" id="KW-0175">Coiled coil</keyword>
<dbReference type="Proteomes" id="UP000713964">
    <property type="component" value="Unassembled WGS sequence"/>
</dbReference>
<reference evidence="2" key="1">
    <citation type="submission" date="2020-04" db="EMBL/GenBank/DDBJ databases">
        <title>Deep metagenomics examines the oral microbiome during advanced dental caries in children, revealing novel taxa and co-occurrences with host molecules.</title>
        <authorList>
            <person name="Baker J.L."/>
            <person name="Morton J.T."/>
            <person name="Dinis M."/>
            <person name="Alvarez R."/>
            <person name="Tran N.C."/>
            <person name="Knight R."/>
            <person name="Edlund A."/>
        </authorList>
    </citation>
    <scope>NUCLEOTIDE SEQUENCE</scope>
    <source>
        <strain evidence="2">JCVI_29_bin.11</strain>
    </source>
</reference>